<proteinExistence type="predicted"/>
<evidence type="ECO:0000313" key="2">
    <source>
        <dbReference type="EMBL" id="REH35601.1"/>
    </source>
</evidence>
<protein>
    <submittedName>
        <fullName evidence="2">Uncharacterized protein</fullName>
    </submittedName>
</protein>
<reference evidence="2 3" key="1">
    <citation type="submission" date="2018-08" db="EMBL/GenBank/DDBJ databases">
        <title>Genomic Encyclopedia of Type Strains, Phase IV (KMG-IV): sequencing the most valuable type-strain genomes for metagenomic binning, comparative biology and taxonomic classification.</title>
        <authorList>
            <person name="Goeker M."/>
        </authorList>
    </citation>
    <scope>NUCLEOTIDE SEQUENCE [LARGE SCALE GENOMIC DNA]</scope>
    <source>
        <strain evidence="2 3">DSM 26022</strain>
    </source>
</reference>
<sequence>MRNKVQFSKTWFLAVAACFMIAATAMAQPTDRVDAKQLWQLIDYVAVDYSGAVADGTIVSASEYAEMLDFTESAQKQVAQLPAHPARNDVAQAITTLHAAVVRKATAKEVARLAHRANTLLMILTS</sequence>
<evidence type="ECO:0000256" key="1">
    <source>
        <dbReference type="SAM" id="SignalP"/>
    </source>
</evidence>
<dbReference type="EMBL" id="QUNR01000009">
    <property type="protein sequence ID" value="REH35601.1"/>
    <property type="molecule type" value="Genomic_DNA"/>
</dbReference>
<feature type="chain" id="PRO_5017591049" evidence="1">
    <location>
        <begin position="28"/>
        <end position="126"/>
    </location>
</feature>
<dbReference type="OrthoDB" id="8215804at2"/>
<keyword evidence="1" id="KW-0732">Signal</keyword>
<evidence type="ECO:0000313" key="3">
    <source>
        <dbReference type="Proteomes" id="UP000256774"/>
    </source>
</evidence>
<accession>A0A3E0GZL9</accession>
<comment type="caution">
    <text evidence="2">The sequence shown here is derived from an EMBL/GenBank/DDBJ whole genome shotgun (WGS) entry which is preliminary data.</text>
</comment>
<dbReference type="AlphaFoldDB" id="A0A3E0GZL9"/>
<dbReference type="RefSeq" id="WP_116209104.1">
    <property type="nucleotide sequence ID" value="NZ_QUNR01000009.1"/>
</dbReference>
<feature type="signal peptide" evidence="1">
    <location>
        <begin position="1"/>
        <end position="27"/>
    </location>
</feature>
<organism evidence="2 3">
    <name type="scientific">Paraperlucidibaca baekdonensis</name>
    <dbReference type="NCBI Taxonomy" id="748120"/>
    <lineage>
        <taxon>Bacteria</taxon>
        <taxon>Pseudomonadati</taxon>
        <taxon>Pseudomonadota</taxon>
        <taxon>Gammaproteobacteria</taxon>
        <taxon>Moraxellales</taxon>
        <taxon>Moraxellaceae</taxon>
        <taxon>Paraperlucidibaca</taxon>
    </lineage>
</organism>
<keyword evidence="3" id="KW-1185">Reference proteome</keyword>
<name>A0A3E0GZL9_9GAMM</name>
<dbReference type="Proteomes" id="UP000256774">
    <property type="component" value="Unassembled WGS sequence"/>
</dbReference>
<gene>
    <name evidence="2" type="ORF">DFR26_2225</name>
</gene>